<protein>
    <recommendedName>
        <fullName evidence="4">Gram-positive cocci surface proteins LPxTG domain-containing protein</fullName>
    </recommendedName>
</protein>
<keyword evidence="3" id="KW-1185">Reference proteome</keyword>
<name>A0ABU0EA34_9CELL</name>
<keyword evidence="1" id="KW-0472">Membrane</keyword>
<evidence type="ECO:0000256" key="1">
    <source>
        <dbReference type="SAM" id="Phobius"/>
    </source>
</evidence>
<evidence type="ECO:0000313" key="2">
    <source>
        <dbReference type="EMBL" id="MDQ0372116.1"/>
    </source>
</evidence>
<evidence type="ECO:0000313" key="3">
    <source>
        <dbReference type="Proteomes" id="UP001239626"/>
    </source>
</evidence>
<keyword evidence="1" id="KW-1133">Transmembrane helix</keyword>
<feature type="transmembrane region" description="Helical" evidence="1">
    <location>
        <begin position="107"/>
        <end position="127"/>
    </location>
</feature>
<evidence type="ECO:0008006" key="4">
    <source>
        <dbReference type="Google" id="ProtNLM"/>
    </source>
</evidence>
<organism evidence="2 3">
    <name type="scientific">Cellulomonas humilata</name>
    <dbReference type="NCBI Taxonomy" id="144055"/>
    <lineage>
        <taxon>Bacteria</taxon>
        <taxon>Bacillati</taxon>
        <taxon>Actinomycetota</taxon>
        <taxon>Actinomycetes</taxon>
        <taxon>Micrococcales</taxon>
        <taxon>Cellulomonadaceae</taxon>
        <taxon>Cellulomonas</taxon>
    </lineage>
</organism>
<dbReference type="RefSeq" id="WP_307489397.1">
    <property type="nucleotide sequence ID" value="NZ_JAUSVB010000001.1"/>
</dbReference>
<accession>A0ABU0EA34</accession>
<reference evidence="2 3" key="1">
    <citation type="submission" date="2023-07" db="EMBL/GenBank/DDBJ databases">
        <title>Sorghum-associated microbial communities from plants grown in Nebraska, USA.</title>
        <authorList>
            <person name="Schachtman D."/>
        </authorList>
    </citation>
    <scope>NUCLEOTIDE SEQUENCE [LARGE SCALE GENOMIC DNA]</scope>
    <source>
        <strain evidence="2 3">BE332</strain>
    </source>
</reference>
<gene>
    <name evidence="2" type="ORF">J2X26_000413</name>
</gene>
<comment type="caution">
    <text evidence="2">The sequence shown here is derived from an EMBL/GenBank/DDBJ whole genome shotgun (WGS) entry which is preliminary data.</text>
</comment>
<proteinExistence type="predicted"/>
<sequence length="133" mass="13093">MSMATTTVGASLTVSCTGLVPGAVHSITVTSTDPATPDSAIDVAGEKTTSKTAGADGAVAGVVTLSAAGTYLIVVRDQTNTQLSSHTVTAVARVTPTELSETGVDPLPIALGAAALMAVGAGTLVLVRRRQSS</sequence>
<keyword evidence="1" id="KW-0812">Transmembrane</keyword>
<dbReference type="Proteomes" id="UP001239626">
    <property type="component" value="Unassembled WGS sequence"/>
</dbReference>
<dbReference type="EMBL" id="JAUSVB010000001">
    <property type="protein sequence ID" value="MDQ0372116.1"/>
    <property type="molecule type" value="Genomic_DNA"/>
</dbReference>